<dbReference type="SUPFAM" id="SSF56935">
    <property type="entry name" value="Porins"/>
    <property type="match status" value="1"/>
</dbReference>
<evidence type="ECO:0008006" key="4">
    <source>
        <dbReference type="Google" id="ProtNLM"/>
    </source>
</evidence>
<proteinExistence type="predicted"/>
<evidence type="ECO:0000256" key="1">
    <source>
        <dbReference type="SAM" id="SignalP"/>
    </source>
</evidence>
<gene>
    <name evidence="2" type="ORF">EDC14_10464</name>
</gene>
<accession>A0A4R1QY15</accession>
<dbReference type="EMBL" id="SLUN01000046">
    <property type="protein sequence ID" value="TCL57444.1"/>
    <property type="molecule type" value="Genomic_DNA"/>
</dbReference>
<dbReference type="Proteomes" id="UP000295008">
    <property type="component" value="Unassembled WGS sequence"/>
</dbReference>
<organism evidence="2 3">
    <name type="scientific">Hydrogenispora ethanolica</name>
    <dbReference type="NCBI Taxonomy" id="1082276"/>
    <lineage>
        <taxon>Bacteria</taxon>
        <taxon>Bacillati</taxon>
        <taxon>Bacillota</taxon>
        <taxon>Hydrogenispora</taxon>
    </lineage>
</organism>
<reference evidence="2 3" key="1">
    <citation type="submission" date="2019-03" db="EMBL/GenBank/DDBJ databases">
        <title>Genomic Encyclopedia of Type Strains, Phase IV (KMG-IV): sequencing the most valuable type-strain genomes for metagenomic binning, comparative biology and taxonomic classification.</title>
        <authorList>
            <person name="Goeker M."/>
        </authorList>
    </citation>
    <scope>NUCLEOTIDE SEQUENCE [LARGE SCALE GENOMIC DNA]</scope>
    <source>
        <strain evidence="2 3">LX-B</strain>
    </source>
</reference>
<keyword evidence="3" id="KW-1185">Reference proteome</keyword>
<name>A0A4R1QY15_HYDET</name>
<dbReference type="InterPro" id="IPR023614">
    <property type="entry name" value="Porin_dom_sf"/>
</dbReference>
<dbReference type="AlphaFoldDB" id="A0A4R1QY15"/>
<evidence type="ECO:0000313" key="2">
    <source>
        <dbReference type="EMBL" id="TCL57444.1"/>
    </source>
</evidence>
<feature type="signal peptide" evidence="1">
    <location>
        <begin position="1"/>
        <end position="23"/>
    </location>
</feature>
<evidence type="ECO:0000313" key="3">
    <source>
        <dbReference type="Proteomes" id="UP000295008"/>
    </source>
</evidence>
<protein>
    <recommendedName>
        <fullName evidence="4">Porin</fullName>
    </recommendedName>
</protein>
<sequence length="324" mass="35977">MKKVLVLALSAMLVFGFAFSAMAASVTVGGEANFMYDFEGTSAAGNDGANKSDFRIHITANVSDQVQVFAKLRVDDATNRASYNFDGTNYTPNGKGFYYDQAWATVKFDPATVKVGYYGIGWGGDKDIIDAVSGDFKSRTGIQVSAPFAEGFSGKFFYSTNSGKVNNFDQTLGDGAFLVGVNYDQDVWGLGFQYGDMKWDELTTFSATVDKSTVYVVTGYYKPIDGMKLFATYGEHKVENKATADEKNTNSIVGVIYNPVETPWEFRAEYDLDDSNDVGNWTKEMNPWGYRVAYKLNDNTRIRLDRDHKSPTSIETLLRLQVLF</sequence>
<dbReference type="Gene3D" id="2.40.160.10">
    <property type="entry name" value="Porin"/>
    <property type="match status" value="1"/>
</dbReference>
<feature type="chain" id="PRO_5020347162" description="Porin" evidence="1">
    <location>
        <begin position="24"/>
        <end position="324"/>
    </location>
</feature>
<comment type="caution">
    <text evidence="2">The sequence shown here is derived from an EMBL/GenBank/DDBJ whole genome shotgun (WGS) entry which is preliminary data.</text>
</comment>
<dbReference type="RefSeq" id="WP_132017096.1">
    <property type="nucleotide sequence ID" value="NZ_SLUN01000046.1"/>
</dbReference>
<keyword evidence="1" id="KW-0732">Signal</keyword>